<dbReference type="Gene3D" id="1.25.40.340">
    <property type="match status" value="1"/>
</dbReference>
<name>A0ABX6PPB3_9HYPH</name>
<keyword evidence="4" id="KW-0067">ATP-binding</keyword>
<reference evidence="7 8" key="1">
    <citation type="submission" date="2020-05" db="EMBL/GenBank/DDBJ databases">
        <title>Genome sequences of pea root nodulating Rhizobium spp.</title>
        <authorList>
            <person name="Rahi P."/>
        </authorList>
    </citation>
    <scope>NUCLEOTIDE SEQUENCE [LARGE SCALE GENOMIC DNA]</scope>
    <source>
        <strain evidence="8">JKLM 12A2</strain>
        <plasmid evidence="7 8">pPR12A201</plasmid>
    </source>
</reference>
<dbReference type="PROSITE" id="PS51481">
    <property type="entry name" value="DHAK"/>
    <property type="match status" value="1"/>
</dbReference>
<dbReference type="InterPro" id="IPR036117">
    <property type="entry name" value="DhaL_dom_sf"/>
</dbReference>
<evidence type="ECO:0000256" key="4">
    <source>
        <dbReference type="ARBA" id="ARBA00022840"/>
    </source>
</evidence>
<dbReference type="Gene3D" id="3.30.1180.20">
    <property type="entry name" value="Dihydroxyacetone kinase, domain 2"/>
    <property type="match status" value="1"/>
</dbReference>
<dbReference type="RefSeq" id="WP_138391194.1">
    <property type="nucleotide sequence ID" value="NZ_CP054022.1"/>
</dbReference>
<evidence type="ECO:0000256" key="1">
    <source>
        <dbReference type="ARBA" id="ARBA00022679"/>
    </source>
</evidence>
<dbReference type="Gene3D" id="3.40.50.10440">
    <property type="entry name" value="Dihydroxyacetone kinase, domain 1"/>
    <property type="match status" value="1"/>
</dbReference>
<dbReference type="InterPro" id="IPR050861">
    <property type="entry name" value="Dihydroxyacetone_Kinase"/>
</dbReference>
<feature type="domain" description="DhaK" evidence="6">
    <location>
        <begin position="7"/>
        <end position="330"/>
    </location>
</feature>
<organism evidence="7 8">
    <name type="scientific">Rhizobium indicum</name>
    <dbReference type="NCBI Taxonomy" id="2583231"/>
    <lineage>
        <taxon>Bacteria</taxon>
        <taxon>Pseudomonadati</taxon>
        <taxon>Pseudomonadota</taxon>
        <taxon>Alphaproteobacteria</taxon>
        <taxon>Hyphomicrobiales</taxon>
        <taxon>Rhizobiaceae</taxon>
        <taxon>Rhizobium/Agrobacterium group</taxon>
        <taxon>Rhizobium</taxon>
    </lineage>
</organism>
<protein>
    <submittedName>
        <fullName evidence="7">Dihydroxyacetone kinase subunit DhaK</fullName>
        <ecNumber evidence="7">2.7.1.121</ecNumber>
    </submittedName>
</protein>
<dbReference type="NCBIfam" id="NF011049">
    <property type="entry name" value="PRK14479.1"/>
    <property type="match status" value="1"/>
</dbReference>
<dbReference type="PANTHER" id="PTHR28629:SF4">
    <property type="entry name" value="TRIOKINASE_FMN CYCLASE"/>
    <property type="match status" value="1"/>
</dbReference>
<evidence type="ECO:0000256" key="3">
    <source>
        <dbReference type="ARBA" id="ARBA00022777"/>
    </source>
</evidence>
<keyword evidence="7" id="KW-0614">Plasmid</keyword>
<dbReference type="Proteomes" id="UP000305673">
    <property type="component" value="Plasmid pPR12A201"/>
</dbReference>
<dbReference type="InterPro" id="IPR004006">
    <property type="entry name" value="DhaK_dom"/>
</dbReference>
<dbReference type="InterPro" id="IPR004007">
    <property type="entry name" value="DhaL_dom"/>
</dbReference>
<dbReference type="GO" id="GO:0047324">
    <property type="term" value="F:phosphoenolpyruvate-glycerone phosphotransferase activity"/>
    <property type="evidence" value="ECO:0007669"/>
    <property type="project" value="UniProtKB-EC"/>
</dbReference>
<dbReference type="EC" id="2.7.1.121" evidence="7"/>
<evidence type="ECO:0000313" key="8">
    <source>
        <dbReference type="Proteomes" id="UP000305673"/>
    </source>
</evidence>
<accession>A0ABX6PPB3</accession>
<gene>
    <name evidence="7" type="primary">dhaK</name>
    <name evidence="7" type="ORF">FFM53_029250</name>
</gene>
<keyword evidence="3 7" id="KW-0418">Kinase</keyword>
<keyword evidence="2" id="KW-0547">Nucleotide-binding</keyword>
<sequence>MKKLINDPKAVVREMLEGVVTTSRHLAILRNENVVVRSDLPDKPNRKVAVISGGGAGHEPAHAGYVGMGMLAAAVVGDVFTSPSVDAVLAGIKAVAGQAGALLIVKNYTGDRLNFGLAAEIATSEGIPTEVVLVGDDVALRDTVSMERRRGIAGTVLVHKLAGAAAEAGLPLSDVARIAGKAAADIRSMGVGLGTCIVPAVGHAGFALEDNEIEYGLGIHGEKGVRRTLMKSADEIVDDVLDVILSDFADASFPACALLVNGLGGTPQMELAIALRHAVGHLERRGIKVERAWCGNFMTALEMPGLSLSVLPIETSRLELLDANTDASDWPGNGAIRYPIVLADEELLAADNRPDLPPGLLSNILRSVALTVATALERAEGELADLDGKAGDGDLGASMVRGAAAIRNLPQASYATPERLLSDLGTAVRRAIAGSSGPFYAAALVRAASHLKGIEIPDEAEWQTAFAAAIQGIADLGGAKRGDRTMLDALYPALDAWIKATSVPHNPHEAFSAAVFAASEGAAMTASMTPRAGRASYIGDRALGVPDGGARAVSVWMQAIEAAFAVSCCR</sequence>
<keyword evidence="1 7" id="KW-0808">Transferase</keyword>
<evidence type="ECO:0000259" key="6">
    <source>
        <dbReference type="PROSITE" id="PS51481"/>
    </source>
</evidence>
<evidence type="ECO:0000313" key="7">
    <source>
        <dbReference type="EMBL" id="QKK20469.1"/>
    </source>
</evidence>
<dbReference type="EMBL" id="CP054022">
    <property type="protein sequence ID" value="QKK20469.1"/>
    <property type="molecule type" value="Genomic_DNA"/>
</dbReference>
<dbReference type="SUPFAM" id="SSF82549">
    <property type="entry name" value="DAK1/DegV-like"/>
    <property type="match status" value="1"/>
</dbReference>
<dbReference type="Pfam" id="PF02734">
    <property type="entry name" value="Dak2"/>
    <property type="match status" value="1"/>
</dbReference>
<dbReference type="Pfam" id="PF02733">
    <property type="entry name" value="Dak1"/>
    <property type="match status" value="1"/>
</dbReference>
<dbReference type="PANTHER" id="PTHR28629">
    <property type="entry name" value="TRIOKINASE/FMN CYCLASE"/>
    <property type="match status" value="1"/>
</dbReference>
<proteinExistence type="predicted"/>
<feature type="domain" description="DhaL" evidence="5">
    <location>
        <begin position="363"/>
        <end position="562"/>
    </location>
</feature>
<dbReference type="SMART" id="SM01120">
    <property type="entry name" value="Dak2"/>
    <property type="match status" value="1"/>
</dbReference>
<evidence type="ECO:0000259" key="5">
    <source>
        <dbReference type="PROSITE" id="PS51480"/>
    </source>
</evidence>
<dbReference type="SUPFAM" id="SSF101473">
    <property type="entry name" value="DhaL-like"/>
    <property type="match status" value="1"/>
</dbReference>
<evidence type="ECO:0000256" key="2">
    <source>
        <dbReference type="ARBA" id="ARBA00022741"/>
    </source>
</evidence>
<keyword evidence="8" id="KW-1185">Reference proteome</keyword>
<dbReference type="PROSITE" id="PS51480">
    <property type="entry name" value="DHAL"/>
    <property type="match status" value="1"/>
</dbReference>
<geneLocation type="plasmid" evidence="7 8">
    <name>pPR12A201</name>
</geneLocation>